<dbReference type="SUPFAM" id="SSF53474">
    <property type="entry name" value="alpha/beta-Hydrolases"/>
    <property type="match status" value="1"/>
</dbReference>
<evidence type="ECO:0000256" key="5">
    <source>
        <dbReference type="ARBA" id="ARBA00023098"/>
    </source>
</evidence>
<evidence type="ECO:0000259" key="9">
    <source>
        <dbReference type="Pfam" id="PF04083"/>
    </source>
</evidence>
<reference evidence="10" key="2">
    <citation type="submission" date="2022-10" db="EMBL/GenBank/DDBJ databases">
        <authorList>
            <consortium name="ENA_rothamsted_submissions"/>
            <consortium name="culmorum"/>
            <person name="King R."/>
        </authorList>
    </citation>
    <scope>NUCLEOTIDE SEQUENCE</scope>
</reference>
<accession>A0A9P0DSG7</accession>
<dbReference type="EMBL" id="OU896709">
    <property type="protein sequence ID" value="CAH1160160.1"/>
    <property type="molecule type" value="Genomic_DNA"/>
</dbReference>
<feature type="active site" description="Nucleophile" evidence="7">
    <location>
        <position position="189"/>
    </location>
</feature>
<evidence type="ECO:0000256" key="6">
    <source>
        <dbReference type="ARBA" id="ARBA00023180"/>
    </source>
</evidence>
<keyword evidence="2 8" id="KW-0732">Signal</keyword>
<dbReference type="InterPro" id="IPR029058">
    <property type="entry name" value="AB_hydrolase_fold"/>
</dbReference>
<reference evidence="10" key="1">
    <citation type="submission" date="2022-01" db="EMBL/GenBank/DDBJ databases">
        <authorList>
            <person name="King R."/>
        </authorList>
    </citation>
    <scope>NUCLEOTIDE SEQUENCE</scope>
</reference>
<keyword evidence="4" id="KW-0442">Lipid degradation</keyword>
<feature type="domain" description="Partial AB-hydrolase lipase" evidence="9">
    <location>
        <begin position="53"/>
        <end position="111"/>
    </location>
</feature>
<evidence type="ECO:0000256" key="7">
    <source>
        <dbReference type="PIRSR" id="PIRSR000862-1"/>
    </source>
</evidence>
<dbReference type="FunFam" id="3.40.50.1820:FF:000021">
    <property type="entry name" value="Lipase"/>
    <property type="match status" value="1"/>
</dbReference>
<dbReference type="OrthoDB" id="9974421at2759"/>
<proteinExistence type="inferred from homology"/>
<keyword evidence="6" id="KW-0325">Glycoprotein</keyword>
<dbReference type="Proteomes" id="UP001153737">
    <property type="component" value="Chromosome 3"/>
</dbReference>
<evidence type="ECO:0000256" key="2">
    <source>
        <dbReference type="ARBA" id="ARBA00022729"/>
    </source>
</evidence>
<dbReference type="PANTHER" id="PTHR11005">
    <property type="entry name" value="LYSOSOMAL ACID LIPASE-RELATED"/>
    <property type="match status" value="1"/>
</dbReference>
<evidence type="ECO:0000256" key="4">
    <source>
        <dbReference type="ARBA" id="ARBA00022963"/>
    </source>
</evidence>
<feature type="chain" id="PRO_5040429299" description="Partial AB-hydrolase lipase domain-containing protein" evidence="8">
    <location>
        <begin position="20"/>
        <end position="463"/>
    </location>
</feature>
<keyword evidence="11" id="KW-1185">Reference proteome</keyword>
<feature type="active site" description="Charge relay system" evidence="7">
    <location>
        <position position="363"/>
    </location>
</feature>
<evidence type="ECO:0000313" key="11">
    <source>
        <dbReference type="Proteomes" id="UP001153737"/>
    </source>
</evidence>
<sequence length="463" mass="52208">MFVIHLFLFFALVYNSSQAGITQQLQQFILKELTNATLGLNITLHEDVGLDINHFLRKYNYPLETHWVTTEDGYILRLHRIRKHSPGNGKAKPPILLMHGLSSSSIDWVNMGPKSALGLRLADAGYDVWLGNNRGNTWSRFHQTLDPDVDAKKFWDFSFEECGLYDLPAKIDYILNMTGHSQILYVGHSQGSSQFFAMAALRPEYNDKIALMTALAPVAYMGNISSPLIKVAVKFYDQLKLVIDVLGLHELIPHSWFIQELGKLMCSDGSPIQKYCVTLIFSLVGFDSPQLNTTFIPVITSNAPAGISAKMVIHFAQNIKKGTFNRYDYGLENYKHYNKSFSPPAINVSAITSPVVLYYAQNDLLSSVTDVERLATELPNVVRHVHINYTLFNHLDYIFATDINALLNDDLIEYIDTFIKNRPEPTTSTTEGTEATTKHNSGNSISLSSLVFVITFITRYFTE</sequence>
<dbReference type="GO" id="GO:0016788">
    <property type="term" value="F:hydrolase activity, acting on ester bonds"/>
    <property type="evidence" value="ECO:0007669"/>
    <property type="project" value="InterPro"/>
</dbReference>
<keyword evidence="3" id="KW-0378">Hydrolase</keyword>
<dbReference type="Pfam" id="PF04083">
    <property type="entry name" value="Abhydro_lipase"/>
    <property type="match status" value="1"/>
</dbReference>
<evidence type="ECO:0000256" key="3">
    <source>
        <dbReference type="ARBA" id="ARBA00022801"/>
    </source>
</evidence>
<dbReference type="GO" id="GO:0016042">
    <property type="term" value="P:lipid catabolic process"/>
    <property type="evidence" value="ECO:0007669"/>
    <property type="project" value="UniProtKB-KW"/>
</dbReference>
<evidence type="ECO:0000256" key="8">
    <source>
        <dbReference type="SAM" id="SignalP"/>
    </source>
</evidence>
<keyword evidence="5" id="KW-0443">Lipid metabolism</keyword>
<comment type="similarity">
    <text evidence="1">Belongs to the AB hydrolase superfamily. Lipase family.</text>
</comment>
<dbReference type="InterPro" id="IPR006693">
    <property type="entry name" value="AB_hydrolase_lipase"/>
</dbReference>
<dbReference type="InterPro" id="IPR025483">
    <property type="entry name" value="Lipase_euk"/>
</dbReference>
<dbReference type="Gene3D" id="3.40.50.1820">
    <property type="entry name" value="alpha/beta hydrolase"/>
    <property type="match status" value="1"/>
</dbReference>
<organism evidence="10 11">
    <name type="scientific">Phaedon cochleariae</name>
    <name type="common">Mustard beetle</name>
    <dbReference type="NCBI Taxonomy" id="80249"/>
    <lineage>
        <taxon>Eukaryota</taxon>
        <taxon>Metazoa</taxon>
        <taxon>Ecdysozoa</taxon>
        <taxon>Arthropoda</taxon>
        <taxon>Hexapoda</taxon>
        <taxon>Insecta</taxon>
        <taxon>Pterygota</taxon>
        <taxon>Neoptera</taxon>
        <taxon>Endopterygota</taxon>
        <taxon>Coleoptera</taxon>
        <taxon>Polyphaga</taxon>
        <taxon>Cucujiformia</taxon>
        <taxon>Chrysomeloidea</taxon>
        <taxon>Chrysomelidae</taxon>
        <taxon>Chrysomelinae</taxon>
        <taxon>Chrysomelini</taxon>
        <taxon>Phaedon</taxon>
    </lineage>
</organism>
<name>A0A9P0DSG7_PHACE</name>
<protein>
    <recommendedName>
        <fullName evidence="9">Partial AB-hydrolase lipase domain-containing protein</fullName>
    </recommendedName>
</protein>
<feature type="active site" description="Charge relay system" evidence="7">
    <location>
        <position position="394"/>
    </location>
</feature>
<gene>
    <name evidence="10" type="ORF">PHAECO_LOCUS7298</name>
</gene>
<feature type="signal peptide" evidence="8">
    <location>
        <begin position="1"/>
        <end position="19"/>
    </location>
</feature>
<evidence type="ECO:0000256" key="1">
    <source>
        <dbReference type="ARBA" id="ARBA00010701"/>
    </source>
</evidence>
<evidence type="ECO:0000313" key="10">
    <source>
        <dbReference type="EMBL" id="CAH1160160.1"/>
    </source>
</evidence>
<dbReference type="AlphaFoldDB" id="A0A9P0DSG7"/>
<dbReference type="PIRSF" id="PIRSF000862">
    <property type="entry name" value="Steryl_ester_lip"/>
    <property type="match status" value="1"/>
</dbReference>